<evidence type="ECO:0000313" key="3">
    <source>
        <dbReference type="EMBL" id="UTW09001.1"/>
    </source>
</evidence>
<dbReference type="Proteomes" id="UP001059672">
    <property type="component" value="Chromosome"/>
</dbReference>
<name>A0ABY5H9I5_9PSED</name>
<feature type="transmembrane region" description="Helical" evidence="1">
    <location>
        <begin position="49"/>
        <end position="75"/>
    </location>
</feature>
<keyword evidence="1" id="KW-0472">Membrane</keyword>
<dbReference type="InterPro" id="IPR032816">
    <property type="entry name" value="VTT_dom"/>
</dbReference>
<proteinExistence type="predicted"/>
<dbReference type="RefSeq" id="WP_255839673.1">
    <property type="nucleotide sequence ID" value="NZ_CP073346.1"/>
</dbReference>
<organism evidence="3 4">
    <name type="scientific">Pseudomonas benzenivorans</name>
    <dbReference type="NCBI Taxonomy" id="556533"/>
    <lineage>
        <taxon>Bacteria</taxon>
        <taxon>Pseudomonadati</taxon>
        <taxon>Pseudomonadota</taxon>
        <taxon>Gammaproteobacteria</taxon>
        <taxon>Pseudomonadales</taxon>
        <taxon>Pseudomonadaceae</taxon>
        <taxon>Pseudomonas</taxon>
    </lineage>
</organism>
<reference evidence="3" key="1">
    <citation type="submission" date="2021-04" db="EMBL/GenBank/DDBJ databases">
        <title>Oceanospirillales bacteria with DddD are important DMSP degraders in coastal seawater.</title>
        <authorList>
            <person name="Liu J."/>
        </authorList>
    </citation>
    <scope>NUCLEOTIDE SEQUENCE</scope>
    <source>
        <strain evidence="3">D13-4</strain>
    </source>
</reference>
<gene>
    <name evidence="3" type="ORF">KDW96_06755</name>
</gene>
<dbReference type="EMBL" id="CP073346">
    <property type="protein sequence ID" value="UTW09001.1"/>
    <property type="molecule type" value="Genomic_DNA"/>
</dbReference>
<sequence>MRGSLRLLLVLLFLVGLYGAFEAMGLRARFNLQMLQELILMHQVIGLLLFSLLFALGNLTQIPGWLFLAAAVLALRRVHGGLATYLAASFSCVFTFFIIRLLGGNALRKLDSPLAQRLLAQLDRRPLASIVALRMLFQTVPALNYSLALSGVRFRHYLLGTLLGLPLPIALYCLFFDYLAMWLNIAQS</sequence>
<feature type="domain" description="VTT" evidence="2">
    <location>
        <begin position="62"/>
        <end position="177"/>
    </location>
</feature>
<keyword evidence="1" id="KW-0812">Transmembrane</keyword>
<feature type="transmembrane region" description="Helical" evidence="1">
    <location>
        <begin position="127"/>
        <end position="145"/>
    </location>
</feature>
<evidence type="ECO:0000256" key="1">
    <source>
        <dbReference type="SAM" id="Phobius"/>
    </source>
</evidence>
<feature type="transmembrane region" description="Helical" evidence="1">
    <location>
        <begin position="82"/>
        <end position="107"/>
    </location>
</feature>
<evidence type="ECO:0000313" key="4">
    <source>
        <dbReference type="Proteomes" id="UP001059672"/>
    </source>
</evidence>
<feature type="transmembrane region" description="Helical" evidence="1">
    <location>
        <begin position="157"/>
        <end position="183"/>
    </location>
</feature>
<evidence type="ECO:0000259" key="2">
    <source>
        <dbReference type="Pfam" id="PF09335"/>
    </source>
</evidence>
<protein>
    <submittedName>
        <fullName evidence="3">VTT domain-containing protein</fullName>
    </submittedName>
</protein>
<dbReference type="Pfam" id="PF09335">
    <property type="entry name" value="VTT_dom"/>
    <property type="match status" value="1"/>
</dbReference>
<accession>A0ABY5H9I5</accession>
<keyword evidence="4" id="KW-1185">Reference proteome</keyword>
<keyword evidence="1" id="KW-1133">Transmembrane helix</keyword>